<reference evidence="1" key="1">
    <citation type="submission" date="2021-01" db="EMBL/GenBank/DDBJ databases">
        <authorList>
            <person name="Corre E."/>
            <person name="Pelletier E."/>
            <person name="Niang G."/>
            <person name="Scheremetjew M."/>
            <person name="Finn R."/>
            <person name="Kale V."/>
            <person name="Holt S."/>
            <person name="Cochrane G."/>
            <person name="Meng A."/>
            <person name="Brown T."/>
            <person name="Cohen L."/>
        </authorList>
    </citation>
    <scope>NUCLEOTIDE SEQUENCE</scope>
    <source>
        <strain evidence="1">Clade-D-RCC2596</strain>
    </source>
</reference>
<dbReference type="AlphaFoldDB" id="A0A7S2VWQ8"/>
<protein>
    <submittedName>
        <fullName evidence="1">Uncharacterized protein</fullName>
    </submittedName>
</protein>
<sequence length="127" mass="14120">MTRDESPCRARSTAAGVARRHLECNVVRDGVLCNLAQFRTRRDGVGAPVLDHVRHFTQCAAMPNGSPFGALSHNWWIFTHCDVGSAHRACGPMPNTTKTGRYLPYVFTRLILFHLITHPRVGGLLNL</sequence>
<evidence type="ECO:0000313" key="1">
    <source>
        <dbReference type="EMBL" id="CAD9654716.1"/>
    </source>
</evidence>
<dbReference type="EMBL" id="HBHH01001040">
    <property type="protein sequence ID" value="CAD9654716.1"/>
    <property type="molecule type" value="Transcribed_RNA"/>
</dbReference>
<organism evidence="1">
    <name type="scientific">Ostreococcus mediterraneus</name>
    <dbReference type="NCBI Taxonomy" id="1486918"/>
    <lineage>
        <taxon>Eukaryota</taxon>
        <taxon>Viridiplantae</taxon>
        <taxon>Chlorophyta</taxon>
        <taxon>Mamiellophyceae</taxon>
        <taxon>Mamiellales</taxon>
        <taxon>Bathycoccaceae</taxon>
        <taxon>Ostreococcus</taxon>
    </lineage>
</organism>
<accession>A0A7S2VWQ8</accession>
<gene>
    <name evidence="1" type="ORF">OMED0932_LOCUS444</name>
</gene>
<name>A0A7S2VWQ8_9CHLO</name>
<proteinExistence type="predicted"/>